<protein>
    <submittedName>
        <fullName evidence="3">Uncharacterized protein</fullName>
    </submittedName>
</protein>
<feature type="compositionally biased region" description="Acidic residues" evidence="2">
    <location>
        <begin position="105"/>
        <end position="116"/>
    </location>
</feature>
<accession>N6UGF5</accession>
<feature type="region of interest" description="Disordered" evidence="2">
    <location>
        <begin position="87"/>
        <end position="163"/>
    </location>
</feature>
<feature type="non-terminal residue" evidence="3">
    <location>
        <position position="163"/>
    </location>
</feature>
<evidence type="ECO:0000313" key="3">
    <source>
        <dbReference type="EMBL" id="ENN77737.1"/>
    </source>
</evidence>
<evidence type="ECO:0000256" key="2">
    <source>
        <dbReference type="SAM" id="MobiDB-lite"/>
    </source>
</evidence>
<reference evidence="3" key="1">
    <citation type="journal article" date="2013" name="Genome Biol.">
        <title>Draft genome of the mountain pine beetle, Dendroctonus ponderosae Hopkins, a major forest pest.</title>
        <authorList>
            <person name="Keeling C.I."/>
            <person name="Yuen M.M."/>
            <person name="Liao N.Y."/>
            <person name="Docking T.R."/>
            <person name="Chan S.K."/>
            <person name="Taylor G.A."/>
            <person name="Palmquist D.L."/>
            <person name="Jackman S.D."/>
            <person name="Nguyen A."/>
            <person name="Li M."/>
            <person name="Henderson H."/>
            <person name="Janes J.K."/>
            <person name="Zhao Y."/>
            <person name="Pandoh P."/>
            <person name="Moore R."/>
            <person name="Sperling F.A."/>
            <person name="Huber D.P."/>
            <person name="Birol I."/>
            <person name="Jones S.J."/>
            <person name="Bohlmann J."/>
        </authorList>
    </citation>
    <scope>NUCLEOTIDE SEQUENCE</scope>
</reference>
<organism evidence="3">
    <name type="scientific">Dendroctonus ponderosae</name>
    <name type="common">Mountain pine beetle</name>
    <dbReference type="NCBI Taxonomy" id="77166"/>
    <lineage>
        <taxon>Eukaryota</taxon>
        <taxon>Metazoa</taxon>
        <taxon>Ecdysozoa</taxon>
        <taxon>Arthropoda</taxon>
        <taxon>Hexapoda</taxon>
        <taxon>Insecta</taxon>
        <taxon>Pterygota</taxon>
        <taxon>Neoptera</taxon>
        <taxon>Endopterygota</taxon>
        <taxon>Coleoptera</taxon>
        <taxon>Polyphaga</taxon>
        <taxon>Cucujiformia</taxon>
        <taxon>Curculionidae</taxon>
        <taxon>Scolytinae</taxon>
        <taxon>Dendroctonus</taxon>
    </lineage>
</organism>
<keyword evidence="1" id="KW-0175">Coiled coil</keyword>
<sequence length="163" mass="18605">MATITNKFALTQQQLKTENELHLWEVLQQTLAINKTLEGKIDQLELKVSCLEKKLEREQTGKDKTSLVKKMPTTKGYEYVHFVAASTGQSASPSPSTSKAIAQPCEDEYHTDEEELAKETEWIRTKHNTKKRRMNTSPNATPPRNNETKTKKVLKPTPIMIHE</sequence>
<gene>
    <name evidence="3" type="ORF">YQE_05807</name>
</gene>
<proteinExistence type="predicted"/>
<evidence type="ECO:0000256" key="1">
    <source>
        <dbReference type="SAM" id="Coils"/>
    </source>
</evidence>
<feature type="non-terminal residue" evidence="3">
    <location>
        <position position="1"/>
    </location>
</feature>
<name>N6UGF5_DENPD</name>
<feature type="compositionally biased region" description="Polar residues" evidence="2">
    <location>
        <begin position="135"/>
        <end position="145"/>
    </location>
</feature>
<dbReference type="AlphaFoldDB" id="N6UGF5"/>
<dbReference type="EMBL" id="KB740939">
    <property type="protein sequence ID" value="ENN77737.1"/>
    <property type="molecule type" value="Genomic_DNA"/>
</dbReference>
<feature type="compositionally biased region" description="Basic residues" evidence="2">
    <location>
        <begin position="125"/>
        <end position="134"/>
    </location>
</feature>
<dbReference type="HOGENOM" id="CLU_1717773_0_0_1"/>
<feature type="coiled-coil region" evidence="1">
    <location>
        <begin position="27"/>
        <end position="61"/>
    </location>
</feature>
<feature type="compositionally biased region" description="Polar residues" evidence="2">
    <location>
        <begin position="87"/>
        <end position="100"/>
    </location>
</feature>